<evidence type="ECO:0000313" key="1">
    <source>
        <dbReference type="EMBL" id="KAH9375829.1"/>
    </source>
</evidence>
<dbReference type="OrthoDB" id="5981602at2759"/>
<keyword evidence="2" id="KW-1185">Reference proteome</keyword>
<dbReference type="AlphaFoldDB" id="A0A9J6GJW1"/>
<dbReference type="VEuPathDB" id="VectorBase:HLOH_054638"/>
<protein>
    <submittedName>
        <fullName evidence="1">Uncharacterized protein</fullName>
    </submittedName>
</protein>
<dbReference type="Proteomes" id="UP000821853">
    <property type="component" value="Chromosome 5"/>
</dbReference>
<sequence length="109" mass="12666">MDNRLANSEESLTQIMNQCARVEILESTVEDATRTVQHQPQRLIDLEDRARRNNIIVCGVPESENETREDIEQEVVKISFPTHLASWSRQLKEYIGLVKRNSRVISLLY</sequence>
<proteinExistence type="predicted"/>
<comment type="caution">
    <text evidence="1">The sequence shown here is derived from an EMBL/GenBank/DDBJ whole genome shotgun (WGS) entry which is preliminary data.</text>
</comment>
<accession>A0A9J6GJW1</accession>
<gene>
    <name evidence="1" type="ORF">HPB48_004018</name>
</gene>
<dbReference type="EMBL" id="JABSTR010000007">
    <property type="protein sequence ID" value="KAH9375829.1"/>
    <property type="molecule type" value="Genomic_DNA"/>
</dbReference>
<organism evidence="1 2">
    <name type="scientific">Haemaphysalis longicornis</name>
    <name type="common">Bush tick</name>
    <dbReference type="NCBI Taxonomy" id="44386"/>
    <lineage>
        <taxon>Eukaryota</taxon>
        <taxon>Metazoa</taxon>
        <taxon>Ecdysozoa</taxon>
        <taxon>Arthropoda</taxon>
        <taxon>Chelicerata</taxon>
        <taxon>Arachnida</taxon>
        <taxon>Acari</taxon>
        <taxon>Parasitiformes</taxon>
        <taxon>Ixodida</taxon>
        <taxon>Ixodoidea</taxon>
        <taxon>Ixodidae</taxon>
        <taxon>Haemaphysalinae</taxon>
        <taxon>Haemaphysalis</taxon>
    </lineage>
</organism>
<evidence type="ECO:0000313" key="2">
    <source>
        <dbReference type="Proteomes" id="UP000821853"/>
    </source>
</evidence>
<reference evidence="1 2" key="1">
    <citation type="journal article" date="2020" name="Cell">
        <title>Large-Scale Comparative Analyses of Tick Genomes Elucidate Their Genetic Diversity and Vector Capacities.</title>
        <authorList>
            <consortium name="Tick Genome and Microbiome Consortium (TIGMIC)"/>
            <person name="Jia N."/>
            <person name="Wang J."/>
            <person name="Shi W."/>
            <person name="Du L."/>
            <person name="Sun Y."/>
            <person name="Zhan W."/>
            <person name="Jiang J.F."/>
            <person name="Wang Q."/>
            <person name="Zhang B."/>
            <person name="Ji P."/>
            <person name="Bell-Sakyi L."/>
            <person name="Cui X.M."/>
            <person name="Yuan T.T."/>
            <person name="Jiang B.G."/>
            <person name="Yang W.F."/>
            <person name="Lam T.T."/>
            <person name="Chang Q.C."/>
            <person name="Ding S.J."/>
            <person name="Wang X.J."/>
            <person name="Zhu J.G."/>
            <person name="Ruan X.D."/>
            <person name="Zhao L."/>
            <person name="Wei J.T."/>
            <person name="Ye R.Z."/>
            <person name="Que T.C."/>
            <person name="Du C.H."/>
            <person name="Zhou Y.H."/>
            <person name="Cheng J.X."/>
            <person name="Dai P.F."/>
            <person name="Guo W.B."/>
            <person name="Han X.H."/>
            <person name="Huang E.J."/>
            <person name="Li L.F."/>
            <person name="Wei W."/>
            <person name="Gao Y.C."/>
            <person name="Liu J.Z."/>
            <person name="Shao H.Z."/>
            <person name="Wang X."/>
            <person name="Wang C.C."/>
            <person name="Yang T.C."/>
            <person name="Huo Q.B."/>
            <person name="Li W."/>
            <person name="Chen H.Y."/>
            <person name="Chen S.E."/>
            <person name="Zhou L.G."/>
            <person name="Ni X.B."/>
            <person name="Tian J.H."/>
            <person name="Sheng Y."/>
            <person name="Liu T."/>
            <person name="Pan Y.S."/>
            <person name="Xia L.Y."/>
            <person name="Li J."/>
            <person name="Zhao F."/>
            <person name="Cao W.C."/>
        </authorList>
    </citation>
    <scope>NUCLEOTIDE SEQUENCE [LARGE SCALE GENOMIC DNA]</scope>
    <source>
        <strain evidence="1">HaeL-2018</strain>
    </source>
</reference>
<name>A0A9J6GJW1_HAELO</name>